<keyword evidence="4" id="KW-1185">Reference proteome</keyword>
<gene>
    <name evidence="3" type="ORF">PHYPSEUDO_010329</name>
</gene>
<name>A0A8T1WAZ8_9STRA</name>
<dbReference type="EMBL" id="JAGDFM010000044">
    <property type="protein sequence ID" value="KAG7389444.1"/>
    <property type="molecule type" value="Genomic_DNA"/>
</dbReference>
<dbReference type="OrthoDB" id="128285at2759"/>
<sequence length="275" mass="29222">MTSAAPFLAVLTLLLGMTGNAAALTYQETNYWAASDCAGSPFYMDFIPKANCEQVNATYDDSLYTFNGSQYYRTVTCVGDAHEWAKTYEMASYVMIEQFNATSGDCTEYIEGRVFLANESCVKIVSSTSYQSAIASVRGDGSLSLKLFGDNACSNAPATTLSIDRSTVANHSCYGGQYKFYSGGVTSDSYNTSTSGAGTLTELVSCESVKDGKNATFGASISTSSGDTSTGSGLGKVVKETVGVEHLNSSFRRRRLRERSLGHGNPDGSGANTRC</sequence>
<evidence type="ECO:0000256" key="2">
    <source>
        <dbReference type="SAM" id="SignalP"/>
    </source>
</evidence>
<comment type="caution">
    <text evidence="3">The sequence shown here is derived from an EMBL/GenBank/DDBJ whole genome shotgun (WGS) entry which is preliminary data.</text>
</comment>
<dbReference type="Proteomes" id="UP000694044">
    <property type="component" value="Unassembled WGS sequence"/>
</dbReference>
<evidence type="ECO:0000256" key="1">
    <source>
        <dbReference type="SAM" id="MobiDB-lite"/>
    </source>
</evidence>
<proteinExistence type="predicted"/>
<keyword evidence="2" id="KW-0732">Signal</keyword>
<accession>A0A8T1WAZ8</accession>
<feature type="region of interest" description="Disordered" evidence="1">
    <location>
        <begin position="249"/>
        <end position="275"/>
    </location>
</feature>
<dbReference type="AlphaFoldDB" id="A0A8T1WAZ8"/>
<evidence type="ECO:0000313" key="3">
    <source>
        <dbReference type="EMBL" id="KAG7389444.1"/>
    </source>
</evidence>
<evidence type="ECO:0000313" key="4">
    <source>
        <dbReference type="Proteomes" id="UP000694044"/>
    </source>
</evidence>
<organism evidence="3 4">
    <name type="scientific">Phytophthora pseudosyringae</name>
    <dbReference type="NCBI Taxonomy" id="221518"/>
    <lineage>
        <taxon>Eukaryota</taxon>
        <taxon>Sar</taxon>
        <taxon>Stramenopiles</taxon>
        <taxon>Oomycota</taxon>
        <taxon>Peronosporomycetes</taxon>
        <taxon>Peronosporales</taxon>
        <taxon>Peronosporaceae</taxon>
        <taxon>Phytophthora</taxon>
    </lineage>
</organism>
<feature type="chain" id="PRO_5035768609" description="TKL protein kinase" evidence="2">
    <location>
        <begin position="24"/>
        <end position="275"/>
    </location>
</feature>
<reference evidence="3" key="1">
    <citation type="submission" date="2021-02" db="EMBL/GenBank/DDBJ databases">
        <authorList>
            <person name="Palmer J.M."/>
        </authorList>
    </citation>
    <scope>NUCLEOTIDE SEQUENCE</scope>
    <source>
        <strain evidence="3">SCRP734</strain>
    </source>
</reference>
<evidence type="ECO:0008006" key="5">
    <source>
        <dbReference type="Google" id="ProtNLM"/>
    </source>
</evidence>
<protein>
    <recommendedName>
        <fullName evidence="5">TKL protein kinase</fullName>
    </recommendedName>
</protein>
<feature type="signal peptide" evidence="2">
    <location>
        <begin position="1"/>
        <end position="23"/>
    </location>
</feature>